<protein>
    <submittedName>
        <fullName evidence="1">Uncharacterized protein</fullName>
    </submittedName>
</protein>
<evidence type="ECO:0000313" key="1">
    <source>
        <dbReference type="EMBL" id="CAD7463809.1"/>
    </source>
</evidence>
<proteinExistence type="predicted"/>
<gene>
    <name evidence="1" type="ORF">TTEB3V08_LOCUS11689</name>
</gene>
<reference evidence="1" key="1">
    <citation type="submission" date="2020-11" db="EMBL/GenBank/DDBJ databases">
        <authorList>
            <person name="Tran Van P."/>
        </authorList>
    </citation>
    <scope>NUCLEOTIDE SEQUENCE</scope>
</reference>
<organism evidence="1">
    <name type="scientific">Timema tahoe</name>
    <dbReference type="NCBI Taxonomy" id="61484"/>
    <lineage>
        <taxon>Eukaryota</taxon>
        <taxon>Metazoa</taxon>
        <taxon>Ecdysozoa</taxon>
        <taxon>Arthropoda</taxon>
        <taxon>Hexapoda</taxon>
        <taxon>Insecta</taxon>
        <taxon>Pterygota</taxon>
        <taxon>Neoptera</taxon>
        <taxon>Polyneoptera</taxon>
        <taxon>Phasmatodea</taxon>
        <taxon>Timematodea</taxon>
        <taxon>Timematoidea</taxon>
        <taxon>Timematidae</taxon>
        <taxon>Timema</taxon>
    </lineage>
</organism>
<dbReference type="EMBL" id="OE009337">
    <property type="protein sequence ID" value="CAD7463809.1"/>
    <property type="molecule type" value="Genomic_DNA"/>
</dbReference>
<dbReference type="AlphaFoldDB" id="A0A7R9ISR5"/>
<sequence>MNSCASSMGLMKLGDGGGGNETFVVLAGVSGGSRKGTAFSERVVSVALRTCLKLMRCWCVATLITYVATLITYQKENSLIFTLWQEAQQ</sequence>
<accession>A0A7R9ISR5</accession>
<name>A0A7R9ISR5_9NEOP</name>